<feature type="domain" description="Riboflavin kinase" evidence="12">
    <location>
        <begin position="13"/>
        <end position="172"/>
    </location>
</feature>
<dbReference type="EC" id="2.7.1.26" evidence="4"/>
<keyword evidence="8" id="KW-0808">Transferase</keyword>
<evidence type="ECO:0000256" key="2">
    <source>
        <dbReference type="ARBA" id="ARBA00005201"/>
    </source>
</evidence>
<dbReference type="OrthoDB" id="276388at2759"/>
<dbReference type="Proteomes" id="UP000238350">
    <property type="component" value="Unassembled WGS sequence"/>
</dbReference>
<dbReference type="PANTHER" id="PTHR22749:SF6">
    <property type="entry name" value="RIBOFLAVIN KINASE"/>
    <property type="match status" value="1"/>
</dbReference>
<dbReference type="GeneID" id="36515437"/>
<keyword evidence="14" id="KW-1185">Reference proteome</keyword>
<evidence type="ECO:0000313" key="14">
    <source>
        <dbReference type="Proteomes" id="UP000238350"/>
    </source>
</evidence>
<comment type="pathway">
    <text evidence="2">Cofactor biosynthesis; FMN biosynthesis; FMN from riboflavin (ATP route): step 1/1.</text>
</comment>
<proteinExistence type="inferred from homology"/>
<dbReference type="EMBL" id="NDIQ01000001">
    <property type="protein sequence ID" value="PRT54068.1"/>
    <property type="molecule type" value="Genomic_DNA"/>
</dbReference>
<evidence type="ECO:0000256" key="8">
    <source>
        <dbReference type="ARBA" id="ARBA00022679"/>
    </source>
</evidence>
<name>A0A2T0FGE7_9ASCO</name>
<evidence type="ECO:0000256" key="5">
    <source>
        <dbReference type="ARBA" id="ARBA00017394"/>
    </source>
</evidence>
<evidence type="ECO:0000256" key="3">
    <source>
        <dbReference type="ARBA" id="ARBA00010108"/>
    </source>
</evidence>
<evidence type="ECO:0000256" key="11">
    <source>
        <dbReference type="ARBA" id="ARBA00029960"/>
    </source>
</evidence>
<keyword evidence="7" id="KW-0288">FMN</keyword>
<dbReference type="InterPro" id="IPR023468">
    <property type="entry name" value="Riboflavin_kinase"/>
</dbReference>
<dbReference type="STRING" id="45607.A0A2T0FGE7"/>
<dbReference type="Pfam" id="PF01687">
    <property type="entry name" value="Flavokinase"/>
    <property type="match status" value="1"/>
</dbReference>
<evidence type="ECO:0000256" key="9">
    <source>
        <dbReference type="ARBA" id="ARBA00022741"/>
    </source>
</evidence>
<dbReference type="SMART" id="SM00904">
    <property type="entry name" value="Flavokinase"/>
    <property type="match status" value="1"/>
</dbReference>
<keyword evidence="13" id="KW-0418">Kinase</keyword>
<evidence type="ECO:0000256" key="10">
    <source>
        <dbReference type="ARBA" id="ARBA00022840"/>
    </source>
</evidence>
<evidence type="ECO:0000313" key="13">
    <source>
        <dbReference type="EMBL" id="PRT54068.1"/>
    </source>
</evidence>
<dbReference type="InterPro" id="IPR015865">
    <property type="entry name" value="Riboflavin_kinase_bac/euk"/>
</dbReference>
<sequence>MTRPLIVGPDQVGTPFPVVVETTVEAGFGRGSAELGCPTANIPPGLLAKLDTGVYYGWAVVDQAREPATVPEWVEQAKQRERKIDVNYGSKLGPLAGTCFPMVMSIGWNPFYDNKQKSAEVHIIHQFPDSFYGAAIKIVVLGFIRNEQSYDSVDALIEDIQTDIKVALHSLDRPAYAEAQNLIS</sequence>
<evidence type="ECO:0000256" key="7">
    <source>
        <dbReference type="ARBA" id="ARBA00022643"/>
    </source>
</evidence>
<dbReference type="GO" id="GO:0009398">
    <property type="term" value="P:FMN biosynthetic process"/>
    <property type="evidence" value="ECO:0007669"/>
    <property type="project" value="UniProtKB-UniPathway"/>
</dbReference>
<dbReference type="AlphaFoldDB" id="A0A2T0FGE7"/>
<comment type="function">
    <text evidence="1">Catalyzes the phosphorylation of riboflavin (vitamin B2) to form flavin mononucleotide (FMN) coenzyme.</text>
</comment>
<evidence type="ECO:0000256" key="1">
    <source>
        <dbReference type="ARBA" id="ARBA00003572"/>
    </source>
</evidence>
<keyword evidence="10" id="KW-0067">ATP-binding</keyword>
<dbReference type="PANTHER" id="PTHR22749">
    <property type="entry name" value="RIBOFLAVIN KINASE/FMN ADENYLYLTRANSFERASE"/>
    <property type="match status" value="1"/>
</dbReference>
<protein>
    <recommendedName>
        <fullName evidence="5">Riboflavin kinase</fullName>
        <ecNumber evidence="4">2.7.1.26</ecNumber>
    </recommendedName>
    <alternativeName>
        <fullName evidence="11">Flavin mononucleotide kinase 1</fullName>
    </alternativeName>
</protein>
<reference evidence="13 14" key="1">
    <citation type="submission" date="2017-04" db="EMBL/GenBank/DDBJ databases">
        <title>Genome sequencing of [Candida] sorbophila.</title>
        <authorList>
            <person name="Ahn J.O."/>
        </authorList>
    </citation>
    <scope>NUCLEOTIDE SEQUENCE [LARGE SCALE GENOMIC DNA]</scope>
    <source>
        <strain evidence="13 14">DS02</strain>
    </source>
</reference>
<dbReference type="RefSeq" id="XP_024664014.1">
    <property type="nucleotide sequence ID" value="XM_024808246.1"/>
</dbReference>
<accession>A0A2T0FGE7</accession>
<dbReference type="GO" id="GO:0005524">
    <property type="term" value="F:ATP binding"/>
    <property type="evidence" value="ECO:0007669"/>
    <property type="project" value="UniProtKB-KW"/>
</dbReference>
<keyword evidence="6" id="KW-0285">Flavoprotein</keyword>
<dbReference type="GO" id="GO:0009231">
    <property type="term" value="P:riboflavin biosynthetic process"/>
    <property type="evidence" value="ECO:0007669"/>
    <property type="project" value="InterPro"/>
</dbReference>
<gene>
    <name evidence="13" type="ORF">B9G98_01688</name>
</gene>
<organism evidence="13 14">
    <name type="scientific">Wickerhamiella sorbophila</name>
    <dbReference type="NCBI Taxonomy" id="45607"/>
    <lineage>
        <taxon>Eukaryota</taxon>
        <taxon>Fungi</taxon>
        <taxon>Dikarya</taxon>
        <taxon>Ascomycota</taxon>
        <taxon>Saccharomycotina</taxon>
        <taxon>Dipodascomycetes</taxon>
        <taxon>Dipodascales</taxon>
        <taxon>Trichomonascaceae</taxon>
        <taxon>Wickerhamiella</taxon>
    </lineage>
</organism>
<keyword evidence="9" id="KW-0547">Nucleotide-binding</keyword>
<evidence type="ECO:0000256" key="4">
    <source>
        <dbReference type="ARBA" id="ARBA00012105"/>
    </source>
</evidence>
<dbReference type="SUPFAM" id="SSF82114">
    <property type="entry name" value="Riboflavin kinase-like"/>
    <property type="match status" value="1"/>
</dbReference>
<comment type="caution">
    <text evidence="13">The sequence shown here is derived from an EMBL/GenBank/DDBJ whole genome shotgun (WGS) entry which is preliminary data.</text>
</comment>
<dbReference type="UniPathway" id="UPA00276">
    <property type="reaction ID" value="UER00406"/>
</dbReference>
<dbReference type="Gene3D" id="2.40.30.30">
    <property type="entry name" value="Riboflavin kinase-like"/>
    <property type="match status" value="1"/>
</dbReference>
<dbReference type="GO" id="GO:0005739">
    <property type="term" value="C:mitochondrion"/>
    <property type="evidence" value="ECO:0007669"/>
    <property type="project" value="TreeGrafter"/>
</dbReference>
<evidence type="ECO:0000256" key="6">
    <source>
        <dbReference type="ARBA" id="ARBA00022630"/>
    </source>
</evidence>
<dbReference type="InterPro" id="IPR023465">
    <property type="entry name" value="Riboflavin_kinase_dom_sf"/>
</dbReference>
<dbReference type="GO" id="GO:0008531">
    <property type="term" value="F:riboflavin kinase activity"/>
    <property type="evidence" value="ECO:0007669"/>
    <property type="project" value="UniProtKB-EC"/>
</dbReference>
<comment type="similarity">
    <text evidence="3">Belongs to the flavokinase family.</text>
</comment>
<evidence type="ECO:0000259" key="12">
    <source>
        <dbReference type="SMART" id="SM00904"/>
    </source>
</evidence>